<dbReference type="BioCyc" id="LACI272621:G1G49-591-MONOMER"/>
<dbReference type="PANTHER" id="PTHR10000">
    <property type="entry name" value="PHOSPHOSERINE PHOSPHATASE"/>
    <property type="match status" value="1"/>
</dbReference>
<sequence>MIKLISVDMDGTFLNSKSKYNEVRFKKIHDLLNKKGIHFVVASGNQYYQLKDFFTNYNDIDYVAENGALIRNSEKVYAVHSYSTEAVKKSKSSCLIKFLTLTS</sequence>
<dbReference type="GO" id="GO:0016791">
    <property type="term" value="F:phosphatase activity"/>
    <property type="evidence" value="ECO:0007669"/>
    <property type="project" value="UniProtKB-ARBA"/>
</dbReference>
<dbReference type="EMBL" id="CP000033">
    <property type="protein sequence ID" value="AAV42446.1"/>
    <property type="molecule type" value="Genomic_DNA"/>
</dbReference>
<dbReference type="GO" id="GO:0005829">
    <property type="term" value="C:cytosol"/>
    <property type="evidence" value="ECO:0007669"/>
    <property type="project" value="TreeGrafter"/>
</dbReference>
<evidence type="ECO:0000313" key="1">
    <source>
        <dbReference type="EMBL" id="AAV42446.1"/>
    </source>
</evidence>
<dbReference type="InterPro" id="IPR023214">
    <property type="entry name" value="HAD_sf"/>
</dbReference>
<keyword evidence="1" id="KW-0378">Hydrolase</keyword>
<dbReference type="PANTHER" id="PTHR10000:SF53">
    <property type="entry name" value="5-AMINO-6-(5-PHOSPHO-D-RIBITYLAMINO)URACIL PHOSPHATASE YBJI-RELATED"/>
    <property type="match status" value="1"/>
</dbReference>
<dbReference type="GO" id="GO:0000287">
    <property type="term" value="F:magnesium ion binding"/>
    <property type="evidence" value="ECO:0007669"/>
    <property type="project" value="TreeGrafter"/>
</dbReference>
<dbReference type="KEGG" id="lac:LBA0565"/>
<dbReference type="AlphaFoldDB" id="Q5FLH8"/>
<proteinExistence type="predicted"/>
<dbReference type="Proteomes" id="UP000006381">
    <property type="component" value="Chromosome"/>
</dbReference>
<dbReference type="RefSeq" id="WP_011254188.1">
    <property type="nucleotide sequence ID" value="NC_006814.3"/>
</dbReference>
<dbReference type="Gene3D" id="3.40.50.1000">
    <property type="entry name" value="HAD superfamily/HAD-like"/>
    <property type="match status" value="1"/>
</dbReference>
<dbReference type="PATRIC" id="fig|272621.13.peg.540"/>
<dbReference type="OrthoDB" id="9814970at2"/>
<organism evidence="2">
    <name type="scientific">Lactobacillus acidophilus (strain ATCC 700396 / NCK56 / N2 / NCFM)</name>
    <dbReference type="NCBI Taxonomy" id="272621"/>
    <lineage>
        <taxon>Bacteria</taxon>
        <taxon>Bacillati</taxon>
        <taxon>Bacillota</taxon>
        <taxon>Bacilli</taxon>
        <taxon>Lactobacillales</taxon>
        <taxon>Lactobacillaceae</taxon>
        <taxon>Lactobacillus</taxon>
    </lineage>
</organism>
<evidence type="ECO:0000313" key="2">
    <source>
        <dbReference type="Proteomes" id="UP000006381"/>
    </source>
</evidence>
<dbReference type="eggNOG" id="COG0561">
    <property type="taxonomic scope" value="Bacteria"/>
</dbReference>
<accession>Q5FLH8</accession>
<dbReference type="HOGENOM" id="CLU_044146_6_1_9"/>
<dbReference type="Pfam" id="PF08282">
    <property type="entry name" value="Hydrolase_3"/>
    <property type="match status" value="1"/>
</dbReference>
<dbReference type="InterPro" id="IPR036412">
    <property type="entry name" value="HAD-like_sf"/>
</dbReference>
<reference evidence="1 2" key="1">
    <citation type="journal article" date="2005" name="Proc. Natl. Acad. Sci. U.S.A.">
        <title>Complete genome sequence of the probiotic lactic acid bacterium Lactobacillus acidophilus NCFM.</title>
        <authorList>
            <person name="Altermann E."/>
            <person name="Russell W.M."/>
            <person name="Azcarate-Peril M.A."/>
            <person name="Barrangou R."/>
            <person name="Buck B.L."/>
            <person name="McAuliffe O."/>
            <person name="Souther N."/>
            <person name="Dobson A."/>
            <person name="Duong T."/>
            <person name="Callanan M."/>
            <person name="Lick S."/>
            <person name="Hamrick A."/>
            <person name="Cano R."/>
            <person name="Klaenhammer T.R."/>
        </authorList>
    </citation>
    <scope>NUCLEOTIDE SEQUENCE [LARGE SCALE GENOMIC DNA]</scope>
    <source>
        <strain evidence="2">ATCC 700396 / NCK56 / N2 / NCFM</strain>
    </source>
</reference>
<keyword evidence="2" id="KW-1185">Reference proteome</keyword>
<gene>
    <name evidence="1" type="ordered locus">LBA0565</name>
</gene>
<dbReference type="STRING" id="272621.LBA0565"/>
<dbReference type="GeneID" id="93290304"/>
<dbReference type="SUPFAM" id="SSF56784">
    <property type="entry name" value="HAD-like"/>
    <property type="match status" value="1"/>
</dbReference>
<protein>
    <submittedName>
        <fullName evidence="1">Putative hydrolase of the HAD family</fullName>
    </submittedName>
</protein>
<name>Q5FLH8_LACAC</name>